<feature type="compositionally biased region" description="Polar residues" evidence="1">
    <location>
        <begin position="103"/>
        <end position="122"/>
    </location>
</feature>
<protein>
    <recommendedName>
        <fullName evidence="5">Thymus, brain and testes associated</fullName>
    </recommendedName>
</protein>
<keyword evidence="2" id="KW-0812">Transmembrane</keyword>
<name>A0A3P8U225_AMPPE</name>
<reference evidence="3" key="3">
    <citation type="submission" date="2025-09" db="UniProtKB">
        <authorList>
            <consortium name="Ensembl"/>
        </authorList>
    </citation>
    <scope>IDENTIFICATION</scope>
</reference>
<dbReference type="PANTHER" id="PTHR33772">
    <property type="entry name" value="THYMUS, BRAIN AND TESTES-ASSOCIATED"/>
    <property type="match status" value="1"/>
</dbReference>
<keyword evidence="2" id="KW-0472">Membrane</keyword>
<dbReference type="AlphaFoldDB" id="A0A3P8U225"/>
<dbReference type="Proteomes" id="UP000265080">
    <property type="component" value="Chromosome 7"/>
</dbReference>
<dbReference type="InterPro" id="IPR037394">
    <property type="entry name" value="TBATA-like"/>
</dbReference>
<dbReference type="Ensembl" id="ENSAPET00000030146.1">
    <property type="protein sequence ID" value="ENSAPEP00000029357.1"/>
    <property type="gene ID" value="ENSAPEG00000020858.1"/>
</dbReference>
<evidence type="ECO:0000256" key="1">
    <source>
        <dbReference type="SAM" id="MobiDB-lite"/>
    </source>
</evidence>
<feature type="transmembrane region" description="Helical" evidence="2">
    <location>
        <begin position="172"/>
        <end position="198"/>
    </location>
</feature>
<proteinExistence type="predicted"/>
<keyword evidence="2" id="KW-1133">Transmembrane helix</keyword>
<reference evidence="3" key="2">
    <citation type="submission" date="2025-08" db="UniProtKB">
        <authorList>
            <consortium name="Ensembl"/>
        </authorList>
    </citation>
    <scope>IDENTIFICATION</scope>
</reference>
<dbReference type="PANTHER" id="PTHR33772:SF1">
    <property type="entry name" value="PROTEIN TBATA"/>
    <property type="match status" value="1"/>
</dbReference>
<accession>A0A3P8U225</accession>
<reference evidence="3 4" key="1">
    <citation type="submission" date="2018-03" db="EMBL/GenBank/DDBJ databases">
        <title>Finding Nemo's genes: A chromosome-scale reference assembly of the genome of the orange clownfish Amphiprion percula.</title>
        <authorList>
            <person name="Lehmann R."/>
        </authorList>
    </citation>
    <scope>NUCLEOTIDE SEQUENCE</scope>
</reference>
<dbReference type="GeneTree" id="ENSGT00940000174594"/>
<feature type="region of interest" description="Disordered" evidence="1">
    <location>
        <begin position="98"/>
        <end position="122"/>
    </location>
</feature>
<dbReference type="Pfam" id="PF15256">
    <property type="entry name" value="SPATIAL"/>
    <property type="match status" value="1"/>
</dbReference>
<organism evidence="3 4">
    <name type="scientific">Amphiprion percula</name>
    <name type="common">Orange clownfish</name>
    <name type="synonym">Lutjanus percula</name>
    <dbReference type="NCBI Taxonomy" id="161767"/>
    <lineage>
        <taxon>Eukaryota</taxon>
        <taxon>Metazoa</taxon>
        <taxon>Chordata</taxon>
        <taxon>Craniata</taxon>
        <taxon>Vertebrata</taxon>
        <taxon>Euteleostomi</taxon>
        <taxon>Actinopterygii</taxon>
        <taxon>Neopterygii</taxon>
        <taxon>Teleostei</taxon>
        <taxon>Neoteleostei</taxon>
        <taxon>Acanthomorphata</taxon>
        <taxon>Ovalentaria</taxon>
        <taxon>Pomacentridae</taxon>
        <taxon>Amphiprion</taxon>
    </lineage>
</organism>
<evidence type="ECO:0000313" key="3">
    <source>
        <dbReference type="Ensembl" id="ENSAPEP00000029357.1"/>
    </source>
</evidence>
<evidence type="ECO:0000313" key="4">
    <source>
        <dbReference type="Proteomes" id="UP000265080"/>
    </source>
</evidence>
<evidence type="ECO:0000256" key="2">
    <source>
        <dbReference type="SAM" id="Phobius"/>
    </source>
</evidence>
<keyword evidence="4" id="KW-1185">Reference proteome</keyword>
<evidence type="ECO:0008006" key="5">
    <source>
        <dbReference type="Google" id="ProtNLM"/>
    </source>
</evidence>
<sequence length="340" mass="38491">MSARLGCQVTGHSQWEVDQKIPQPQTTLFQNTQCNNNFILHSGTTTLYNIAVTHNQSRYFIRLVKGSHTLNTTSLASTDFSLLLSPSDLDKTTIHHSDMFTAPDSQGTTGERSHNQINQDPFNTEFTKTLTKSSPRFGALSHHSFFSRHNPHPHRVTHIQGRQNKVSKLTPFLSFPFLSLPFLSFPFLSFPFLSFPFLSSPLLSSKQLSNNYMHFLELSPVDIKLDACIDIFQDQPEDEFVHQKTQYSADTGRIIPPSSKSYLHRSHSQHLKYPQPFQDQELTVLELLCQILQTDSLSTVQQWLLLAGQRGKTQRIGDAEVLEIHAGPQDHPQDPALQSA</sequence>